<evidence type="ECO:0000313" key="1">
    <source>
        <dbReference type="EMBL" id="PQA73202.1"/>
    </source>
</evidence>
<dbReference type="EMBL" id="PTRC01000021">
    <property type="protein sequence ID" value="PQA73202.1"/>
    <property type="molecule type" value="Genomic_DNA"/>
</dbReference>
<name>A0A2S7IYX4_9HYPH</name>
<sequence length="121" mass="12952">MKRFLYLLPSVALVSGCATRSDNISASYVPSSVYNSQSCSQLKEEAVRLSYSAATAVGRQNSAATRDTITTGVGLVLFWPALFLNNGDGAKAAEVARLKGEMQALERASALKGCNITFRNR</sequence>
<reference evidence="1 2" key="1">
    <citation type="submission" date="2018-02" db="EMBL/GenBank/DDBJ databases">
        <title>Draft genome sequence of Ochrobactrum oryzae found in Brazil.</title>
        <authorList>
            <person name="Cerdeira L."/>
            <person name="Andrade F."/>
            <person name="Zacariotto T."/>
            <person name="Barbosa B."/>
            <person name="Santos S."/>
            <person name="Cassetari V."/>
            <person name="Lincopan N."/>
        </authorList>
    </citation>
    <scope>NUCLEOTIDE SEQUENCE [LARGE SCALE GENOMIC DNA]</scope>
    <source>
        <strain evidence="1 2">OA447</strain>
    </source>
</reference>
<dbReference type="AlphaFoldDB" id="A0A2S7IYX4"/>
<dbReference type="Proteomes" id="UP000238493">
    <property type="component" value="Unassembled WGS sequence"/>
</dbReference>
<proteinExistence type="predicted"/>
<evidence type="ECO:0000313" key="2">
    <source>
        <dbReference type="Proteomes" id="UP000238493"/>
    </source>
</evidence>
<dbReference type="PROSITE" id="PS51257">
    <property type="entry name" value="PROKAR_LIPOPROTEIN"/>
    <property type="match status" value="1"/>
</dbReference>
<comment type="caution">
    <text evidence="1">The sequence shown here is derived from an EMBL/GenBank/DDBJ whole genome shotgun (WGS) entry which is preliminary data.</text>
</comment>
<accession>A0A2S7IYX4</accession>
<protein>
    <recommendedName>
        <fullName evidence="3">Lipoprotein</fullName>
    </recommendedName>
</protein>
<dbReference type="OrthoDB" id="7862470at2"/>
<evidence type="ECO:0008006" key="3">
    <source>
        <dbReference type="Google" id="ProtNLM"/>
    </source>
</evidence>
<gene>
    <name evidence="1" type="ORF">C3731_12895</name>
</gene>
<keyword evidence="2" id="KW-1185">Reference proteome</keyword>
<organism evidence="1 2">
    <name type="scientific">Brucella oryzae</name>
    <dbReference type="NCBI Taxonomy" id="335286"/>
    <lineage>
        <taxon>Bacteria</taxon>
        <taxon>Pseudomonadati</taxon>
        <taxon>Pseudomonadota</taxon>
        <taxon>Alphaproteobacteria</taxon>
        <taxon>Hyphomicrobiales</taxon>
        <taxon>Brucellaceae</taxon>
        <taxon>Brucella/Ochrobactrum group</taxon>
        <taxon>Brucella</taxon>
    </lineage>
</organism>